<evidence type="ECO:0008006" key="6">
    <source>
        <dbReference type="Google" id="ProtNLM"/>
    </source>
</evidence>
<keyword evidence="5" id="KW-1185">Reference proteome</keyword>
<evidence type="ECO:0000313" key="5">
    <source>
        <dbReference type="Proteomes" id="UP000235145"/>
    </source>
</evidence>
<sequence>MMNKRSSSGGGQSSLGYLFGSDDLGKQQYDQSKVSPPPVCMPPYGTDDTDQKSPEKALTPITKKGDSTSPKKYIYHGDGNKSKEFLVTGRPSTKVNSVPGGDSSLGYLFGDK</sequence>
<proteinExistence type="inferred from homology"/>
<feature type="region of interest" description="Disordered" evidence="3">
    <location>
        <begin position="1"/>
        <end position="112"/>
    </location>
</feature>
<dbReference type="OrthoDB" id="62622at2759"/>
<reference evidence="4 5" key="1">
    <citation type="journal article" date="2017" name="Nat. Commun.">
        <title>Genome assembly with in vitro proximity ligation data and whole-genome triplication in lettuce.</title>
        <authorList>
            <person name="Reyes-Chin-Wo S."/>
            <person name="Wang Z."/>
            <person name="Yang X."/>
            <person name="Kozik A."/>
            <person name="Arikit S."/>
            <person name="Song C."/>
            <person name="Xia L."/>
            <person name="Froenicke L."/>
            <person name="Lavelle D.O."/>
            <person name="Truco M.J."/>
            <person name="Xia R."/>
            <person name="Zhu S."/>
            <person name="Xu C."/>
            <person name="Xu H."/>
            <person name="Xu X."/>
            <person name="Cox K."/>
            <person name="Korf I."/>
            <person name="Meyers B.C."/>
            <person name="Michelmore R.W."/>
        </authorList>
    </citation>
    <scope>NUCLEOTIDE SEQUENCE [LARGE SCALE GENOMIC DNA]</scope>
    <source>
        <strain evidence="5">cv. Salinas</strain>
        <tissue evidence="4">Seedlings</tissue>
    </source>
</reference>
<dbReference type="Proteomes" id="UP000235145">
    <property type="component" value="Unassembled WGS sequence"/>
</dbReference>
<dbReference type="PANTHER" id="PTHR33403">
    <property type="entry name" value="SPR1"/>
    <property type="match status" value="1"/>
</dbReference>
<accession>A0A9R1V6J2</accession>
<dbReference type="EMBL" id="NBSK02000006">
    <property type="protein sequence ID" value="KAJ0199814.1"/>
    <property type="molecule type" value="Genomic_DNA"/>
</dbReference>
<evidence type="ECO:0000256" key="1">
    <source>
        <dbReference type="ARBA" id="ARBA00009656"/>
    </source>
</evidence>
<dbReference type="GO" id="GO:0010005">
    <property type="term" value="C:cortical microtubule, transverse to long axis"/>
    <property type="evidence" value="ECO:0000318"/>
    <property type="project" value="GO_Central"/>
</dbReference>
<evidence type="ECO:0000256" key="3">
    <source>
        <dbReference type="SAM" id="MobiDB-lite"/>
    </source>
</evidence>
<dbReference type="GO" id="GO:0043622">
    <property type="term" value="P:cortical microtubule organization"/>
    <property type="evidence" value="ECO:0000318"/>
    <property type="project" value="GO_Central"/>
</dbReference>
<comment type="similarity">
    <text evidence="1">Belongs to the SPIRAL1 family.</text>
</comment>
<organism evidence="4 5">
    <name type="scientific">Lactuca sativa</name>
    <name type="common">Garden lettuce</name>
    <dbReference type="NCBI Taxonomy" id="4236"/>
    <lineage>
        <taxon>Eukaryota</taxon>
        <taxon>Viridiplantae</taxon>
        <taxon>Streptophyta</taxon>
        <taxon>Embryophyta</taxon>
        <taxon>Tracheophyta</taxon>
        <taxon>Spermatophyta</taxon>
        <taxon>Magnoliopsida</taxon>
        <taxon>eudicotyledons</taxon>
        <taxon>Gunneridae</taxon>
        <taxon>Pentapetalae</taxon>
        <taxon>asterids</taxon>
        <taxon>campanulids</taxon>
        <taxon>Asterales</taxon>
        <taxon>Asteraceae</taxon>
        <taxon>Cichorioideae</taxon>
        <taxon>Cichorieae</taxon>
        <taxon>Lactucinae</taxon>
        <taxon>Lactuca</taxon>
    </lineage>
</organism>
<dbReference type="InterPro" id="IPR039613">
    <property type="entry name" value="SPR1/2/3/4/5"/>
</dbReference>
<comment type="caution">
    <text evidence="4">The sequence shown here is derived from an EMBL/GenBank/DDBJ whole genome shotgun (WGS) entry which is preliminary data.</text>
</comment>
<dbReference type="AlphaFoldDB" id="A0A9R1V6J2"/>
<keyword evidence="2" id="KW-0493">Microtubule</keyword>
<name>A0A9R1V6J2_LACSA</name>
<dbReference type="PANTHER" id="PTHR33403:SF19">
    <property type="entry name" value="PROTEIN SPIRAL1-LIKE 5"/>
    <property type="match status" value="1"/>
</dbReference>
<gene>
    <name evidence="4" type="ORF">LSAT_V11C600330960</name>
</gene>
<protein>
    <recommendedName>
        <fullName evidence="6">Protein SPIRAL1-like 5</fullName>
    </recommendedName>
</protein>
<evidence type="ECO:0000313" key="4">
    <source>
        <dbReference type="EMBL" id="KAJ0199814.1"/>
    </source>
</evidence>
<evidence type="ECO:0000256" key="2">
    <source>
        <dbReference type="ARBA" id="ARBA00022701"/>
    </source>
</evidence>